<dbReference type="EMBL" id="FNGY01000001">
    <property type="protein sequence ID" value="SDL52150.1"/>
    <property type="molecule type" value="Genomic_DNA"/>
</dbReference>
<protein>
    <submittedName>
        <fullName evidence="1">Uncharacterized protein</fullName>
    </submittedName>
</protein>
<dbReference type="STRING" id="430522.BFS30_25880"/>
<dbReference type="Proteomes" id="UP000183200">
    <property type="component" value="Unassembled WGS sequence"/>
</dbReference>
<dbReference type="AlphaFoldDB" id="A0A1G9KQM9"/>
<evidence type="ECO:0000313" key="1">
    <source>
        <dbReference type="EMBL" id="SDL52150.1"/>
    </source>
</evidence>
<accession>A0A1G9KQM9</accession>
<gene>
    <name evidence="1" type="ORF">SAMN05421820_101653</name>
</gene>
<reference evidence="2" key="1">
    <citation type="submission" date="2016-10" db="EMBL/GenBank/DDBJ databases">
        <authorList>
            <person name="Varghese N."/>
            <person name="Submissions S."/>
        </authorList>
    </citation>
    <scope>NUCLEOTIDE SEQUENCE [LARGE SCALE GENOMIC DNA]</scope>
    <source>
        <strain evidence="2">DSM 19110</strain>
    </source>
</reference>
<evidence type="ECO:0000313" key="2">
    <source>
        <dbReference type="Proteomes" id="UP000183200"/>
    </source>
</evidence>
<proteinExistence type="predicted"/>
<keyword evidence="2" id="KW-1185">Reference proteome</keyword>
<organism evidence="1 2">
    <name type="scientific">Pedobacter steynii</name>
    <dbReference type="NCBI Taxonomy" id="430522"/>
    <lineage>
        <taxon>Bacteria</taxon>
        <taxon>Pseudomonadati</taxon>
        <taxon>Bacteroidota</taxon>
        <taxon>Sphingobacteriia</taxon>
        <taxon>Sphingobacteriales</taxon>
        <taxon>Sphingobacteriaceae</taxon>
        <taxon>Pedobacter</taxon>
    </lineage>
</organism>
<sequence>MAKALLTFVLFLSHLLVFGQEKLVKDLDHDGKMDTVSLSKKESTIFCQLSSQKFAKIHSLPIENLNDNAGISPTKNGFEFFNDWMRAGFKTQFRYNKDAKKIQLIGMGRYSYGGATHDGSGESSVNLLTYDYIGDWNYFNTSANKGEGKLVKIPTIRTKLKFKTTYLETFSDATYIDYEDRCTKLYEKHRPF</sequence>
<dbReference type="OrthoDB" id="1439845at2"/>
<dbReference type="RefSeq" id="WP_074604660.1">
    <property type="nucleotide sequence ID" value="NZ_FNGY01000001.1"/>
</dbReference>
<name>A0A1G9KQM9_9SPHI</name>